<dbReference type="EMBL" id="JAVDWN010000010">
    <property type="protein sequence ID" value="MDR7164865.1"/>
    <property type="molecule type" value="Genomic_DNA"/>
</dbReference>
<protein>
    <submittedName>
        <fullName evidence="1">Lysophospholipase L1-like esterase</fullName>
    </submittedName>
</protein>
<dbReference type="AlphaFoldDB" id="A0AAW8NDA8"/>
<name>A0AAW8NDA8_PSEOX</name>
<organism evidence="1 2">
    <name type="scientific">Pseudarthrobacter oxydans</name>
    <name type="common">Arthrobacter oxydans</name>
    <dbReference type="NCBI Taxonomy" id="1671"/>
    <lineage>
        <taxon>Bacteria</taxon>
        <taxon>Bacillati</taxon>
        <taxon>Actinomycetota</taxon>
        <taxon>Actinomycetes</taxon>
        <taxon>Micrococcales</taxon>
        <taxon>Micrococcaceae</taxon>
        <taxon>Pseudarthrobacter</taxon>
    </lineage>
</organism>
<dbReference type="Proteomes" id="UP001262032">
    <property type="component" value="Unassembled WGS sequence"/>
</dbReference>
<dbReference type="GeneID" id="97424184"/>
<dbReference type="SUPFAM" id="SSF52266">
    <property type="entry name" value="SGNH hydrolase"/>
    <property type="match status" value="1"/>
</dbReference>
<sequence>MAYMKDATGKRLDSFPVQDRDKRVPIAGNQLVVWGHSYAYGTGASDLYKRFSSLLAERLGVTERNEAIAGTVLANVSGSSWPKVLQNVTRSNLKAIGGGVTPTNARGFVSPGGLHVCMWGVNDLNALGNTVAALLPVRRDLETVLSRFRATAVFEESHASFTFNGTWTTPGSTTINSGSNYKQTTDPAASYSIALPADFPGGTVAIGITSPNGAGNGAVHTATVNGATTVLDARNGTASNTVGHVLRIKNIAPGAATINVAISNLTLNTSVDYWQHEADTATAPVVVLLKQPTISDFSVYGSVAPGPPTNTGVGYLNQVIDEVAATFDERVMAVDLSSLNGDASMFATGNALHPSDKGHQKIADLILTALRSKGFTFSPGANVREPAIRYGTTGVVTNTYSNVGDRIKNTNPTVVGTGPGAYIITEWVCTVEGNPGTWVPMKTLVNLTEGSWAAQLGNDTPGEETLKRPNVTGSTQTTSGRLTLTYFTAKAATVAANVSVSTGGTAAGATPTIARIGLYQVNADDTLTLVASTANDTSLFAATFTTYTKAFSSSYTLTAGQRYAIGIIVVSGAAVPTFAGAGPSVGAMALVAPRVAGYITGQSDLPSSVGATLAGGAAMVYAQIS</sequence>
<evidence type="ECO:0000313" key="1">
    <source>
        <dbReference type="EMBL" id="MDR7164865.1"/>
    </source>
</evidence>
<accession>A0AAW8NDA8</accession>
<gene>
    <name evidence="1" type="ORF">J2X12_002903</name>
</gene>
<dbReference type="Gene3D" id="3.40.50.1110">
    <property type="entry name" value="SGNH hydrolase"/>
    <property type="match status" value="1"/>
</dbReference>
<comment type="caution">
    <text evidence="1">The sequence shown here is derived from an EMBL/GenBank/DDBJ whole genome shotgun (WGS) entry which is preliminary data.</text>
</comment>
<reference evidence="1" key="1">
    <citation type="submission" date="2023-07" db="EMBL/GenBank/DDBJ databases">
        <title>Sorghum-associated microbial communities from plants grown in Nebraska, USA.</title>
        <authorList>
            <person name="Schachtman D."/>
        </authorList>
    </citation>
    <scope>NUCLEOTIDE SEQUENCE</scope>
    <source>
        <strain evidence="1">BE261</strain>
    </source>
</reference>
<dbReference type="InterPro" id="IPR036514">
    <property type="entry name" value="SGNH_hydro_sf"/>
</dbReference>
<proteinExistence type="predicted"/>
<evidence type="ECO:0000313" key="2">
    <source>
        <dbReference type="Proteomes" id="UP001262032"/>
    </source>
</evidence>
<dbReference type="RefSeq" id="WP_310114068.1">
    <property type="nucleotide sequence ID" value="NZ_JAVDTN010000017.1"/>
</dbReference>